<reference evidence="2 3" key="1">
    <citation type="journal article" date="2016" name="Proc. Natl. Acad. Sci. U.S.A.">
        <title>Lipid metabolic changes in an early divergent fungus govern the establishment of a mutualistic symbiosis with endobacteria.</title>
        <authorList>
            <person name="Lastovetsky O.A."/>
            <person name="Gaspar M.L."/>
            <person name="Mondo S.J."/>
            <person name="LaButti K.M."/>
            <person name="Sandor L."/>
            <person name="Grigoriev I.V."/>
            <person name="Henry S.A."/>
            <person name="Pawlowska T.E."/>
        </authorList>
    </citation>
    <scope>NUCLEOTIDE SEQUENCE [LARGE SCALE GENOMIC DNA]</scope>
    <source>
        <strain evidence="2 3">ATCC 52813</strain>
    </source>
</reference>
<dbReference type="InterPro" id="IPR011333">
    <property type="entry name" value="SKP1/BTB/POZ_sf"/>
</dbReference>
<gene>
    <name evidence="2" type="ORF">RHIMIDRAFT_255700</name>
</gene>
<dbReference type="STRING" id="1340429.A0A2G4SS88"/>
<dbReference type="SUPFAM" id="SSF54695">
    <property type="entry name" value="POZ domain"/>
    <property type="match status" value="2"/>
</dbReference>
<proteinExistence type="predicted"/>
<dbReference type="Pfam" id="PF02214">
    <property type="entry name" value="BTB_2"/>
    <property type="match status" value="2"/>
</dbReference>
<name>A0A2G4SS88_RHIZD</name>
<dbReference type="AlphaFoldDB" id="A0A2G4SS88"/>
<dbReference type="GeneID" id="35442178"/>
<organism evidence="2 3">
    <name type="scientific">Rhizopus microsporus ATCC 52813</name>
    <dbReference type="NCBI Taxonomy" id="1340429"/>
    <lineage>
        <taxon>Eukaryota</taxon>
        <taxon>Fungi</taxon>
        <taxon>Fungi incertae sedis</taxon>
        <taxon>Mucoromycota</taxon>
        <taxon>Mucoromycotina</taxon>
        <taxon>Mucoromycetes</taxon>
        <taxon>Mucorales</taxon>
        <taxon>Mucorineae</taxon>
        <taxon>Rhizopodaceae</taxon>
        <taxon>Rhizopus</taxon>
    </lineage>
</organism>
<feature type="domain" description="BTB" evidence="1">
    <location>
        <begin position="41"/>
        <end position="137"/>
    </location>
</feature>
<accession>A0A2G4SS88</accession>
<dbReference type="EMBL" id="KZ303851">
    <property type="protein sequence ID" value="PHZ11647.1"/>
    <property type="molecule type" value="Genomic_DNA"/>
</dbReference>
<dbReference type="PANTHER" id="PTHR31758:SF2">
    <property type="entry name" value="BTB_POZ DOMAIN-CONTAINING PROTEIN YLR108C"/>
    <property type="match status" value="1"/>
</dbReference>
<evidence type="ECO:0000259" key="1">
    <source>
        <dbReference type="SMART" id="SM00225"/>
    </source>
</evidence>
<protein>
    <recommendedName>
        <fullName evidence="1">BTB domain-containing protein</fullName>
    </recommendedName>
</protein>
<dbReference type="InterPro" id="IPR000210">
    <property type="entry name" value="BTB/POZ_dom"/>
</dbReference>
<dbReference type="RefSeq" id="XP_023465355.1">
    <property type="nucleotide sequence ID" value="XM_023611188.1"/>
</dbReference>
<keyword evidence="3" id="KW-1185">Reference proteome</keyword>
<dbReference type="Gene3D" id="3.30.710.10">
    <property type="entry name" value="Potassium Channel Kv1.1, Chain A"/>
    <property type="match status" value="2"/>
</dbReference>
<dbReference type="PANTHER" id="PTHR31758">
    <property type="entry name" value="BTB/POZ DOMAIN-CONTAINING PROTEIN YLR108C"/>
    <property type="match status" value="1"/>
</dbReference>
<dbReference type="InterPro" id="IPR003131">
    <property type="entry name" value="T1-type_BTB"/>
</dbReference>
<dbReference type="Proteomes" id="UP000242254">
    <property type="component" value="Unassembled WGS sequence"/>
</dbReference>
<sequence length="351" mass="41380">MESDHINKRPRQEESTNNDFNFLSLDFNIPPVQDFDFPIHTVFTLIVGGKEYKLSWKTLKNDGPTNFFVDYFNKKKSTRVIHLDRDSSTFDLIVKHLRGYYVRPANDIEHQSLLTDAYFYGLERLKKMLEEYVYVNVGGRIFKLPWSLFQKTPSSNLFNGPLMYSMKGHVSTIYIDKNPDLFQDLIQMLRGYQVEIKNDVHRENLIRDSQYYAFKHITERLQIKKLNEQEVLILLKDLKIKELTTMGNEIRYKEHKLFIQINEAQVNEYKLNEHSRLDEIGSLFNASIDYQISINTDTVMIMNDSIFQDVLCPNFVIQKGIFYLLLDNQMIHLIPVKLQLTSSIHAAKQFL</sequence>
<evidence type="ECO:0000313" key="2">
    <source>
        <dbReference type="EMBL" id="PHZ11647.1"/>
    </source>
</evidence>
<evidence type="ECO:0000313" key="3">
    <source>
        <dbReference type="Proteomes" id="UP000242254"/>
    </source>
</evidence>
<dbReference type="GO" id="GO:0051260">
    <property type="term" value="P:protein homooligomerization"/>
    <property type="evidence" value="ECO:0007669"/>
    <property type="project" value="InterPro"/>
</dbReference>
<dbReference type="SMART" id="SM00225">
    <property type="entry name" value="BTB"/>
    <property type="match status" value="1"/>
</dbReference>